<dbReference type="SUPFAM" id="SSF48452">
    <property type="entry name" value="TPR-like"/>
    <property type="match status" value="2"/>
</dbReference>
<keyword evidence="3" id="KW-1185">Reference proteome</keyword>
<proteinExistence type="predicted"/>
<dbReference type="KEGG" id="gsb:GSUB_15040"/>
<evidence type="ECO:0000256" key="1">
    <source>
        <dbReference type="PROSITE-ProRule" id="PRU00339"/>
    </source>
</evidence>
<dbReference type="STRING" id="483547.GSUB_15040"/>
<dbReference type="Pfam" id="PF13432">
    <property type="entry name" value="TPR_16"/>
    <property type="match status" value="2"/>
</dbReference>
<dbReference type="Proteomes" id="UP000035036">
    <property type="component" value="Chromosome"/>
</dbReference>
<dbReference type="PROSITE" id="PS50005">
    <property type="entry name" value="TPR"/>
    <property type="match status" value="1"/>
</dbReference>
<dbReference type="AlphaFoldDB" id="A0A0B5FHD7"/>
<reference evidence="2 3" key="1">
    <citation type="journal article" date="2015" name="Genome Announc.">
        <title>Genomes of Geoalkalibacter ferrihydriticus Z-0531T and Geoalkalibacter subterraneus Red1T, Two Haloalkaliphilic Metal-Reducing Deltaproteobacteria.</title>
        <authorList>
            <person name="Badalamenti J.P."/>
            <person name="Krajmalnik-Brown R."/>
            <person name="Torres C.I."/>
            <person name="Bond D.R."/>
        </authorList>
    </citation>
    <scope>NUCLEOTIDE SEQUENCE [LARGE SCALE GENOMIC DNA]</scope>
    <source>
        <strain evidence="2 3">Red1</strain>
    </source>
</reference>
<evidence type="ECO:0000313" key="3">
    <source>
        <dbReference type="Proteomes" id="UP000035036"/>
    </source>
</evidence>
<sequence length="810" mass="91503">MDFLKKQFRVLIWLLIWLTMLPVTAAAQEVMLRGMQKEQSRQQARIFMDLSGPVRPEVVVSGQRVDVMLAGTEVAAGFRQLPEDESLIRTLLISRREGLMVSFLFRRPPTDARVRYDSGQGQVQLHVDWSERGRGQRLAIVDQTTGFSQAGADGATVTKSTGSPYSEDWRRFFKEWETPFSFELAPRFSLPSMPLVQLPAGVDDKALPPALNEARAEADAGDWAKARQSAATLLDKPLEGAVREAFLVFYAEALLRDGRPKAAGATLRRFVENYPDSAQRLRARYLAGYCHAVNGDPYLGLYEVEQALSQIETDDFLLPRLLLLRGELLLAQGKYDQAHETLSSFNLSGTTDALRRLGYACSLSGLERNKEAAEIFAEMEEQYGPLRDPNALEHFARALYRGGAYLKAEEAYARLAQLISGHPDEGLAYFAQVQAALRRDDIEGARRLLDRILVAFPESRGGQRAAVRQIDLAVLDGGEKVLAWAVMDYGHHAENLSERALREEARFKQALALYLNRDHRRCVTVLEDFVRNHFSGDLRPHAEALLGEILPGVIEDMIADEDYLQALVMVERHRRILLDRRISWDFLERLAGAYGDMALLQRASRVYLFMLDNNRVPGRERGLYLPLVRILFLSGQHGLAVEYARQYAREYPEGEDRASVLLFEARALMELNRREQAADLLSATGRPASPELDLWAGRLCFEVNRYEDAASALMRLAPELDLEDDAGDLLLLAESLLRSNRPGEALPYFQQLVAVEETADQALYRIGQIMQQQGRKEQALNLFQRLVDEANSEQWQKMAREMLELMSLSL</sequence>
<dbReference type="EMBL" id="CP010311">
    <property type="protein sequence ID" value="AJF07602.1"/>
    <property type="molecule type" value="Genomic_DNA"/>
</dbReference>
<protein>
    <recommendedName>
        <fullName evidence="4">Tetratricopeptide repeat-like domain-containing protein</fullName>
    </recommendedName>
</protein>
<keyword evidence="1" id="KW-0802">TPR repeat</keyword>
<dbReference type="InterPro" id="IPR011717">
    <property type="entry name" value="TPR-4"/>
</dbReference>
<dbReference type="HOGENOM" id="CLU_348072_0_0_7"/>
<dbReference type="Pfam" id="PF07721">
    <property type="entry name" value="TPR_4"/>
    <property type="match status" value="1"/>
</dbReference>
<evidence type="ECO:0008006" key="4">
    <source>
        <dbReference type="Google" id="ProtNLM"/>
    </source>
</evidence>
<dbReference type="Gene3D" id="1.25.40.10">
    <property type="entry name" value="Tetratricopeptide repeat domain"/>
    <property type="match status" value="4"/>
</dbReference>
<gene>
    <name evidence="2" type="ORF">GSUB_15040</name>
</gene>
<feature type="repeat" description="TPR" evidence="1">
    <location>
        <begin position="760"/>
        <end position="793"/>
    </location>
</feature>
<organism evidence="2 3">
    <name type="scientific">Geoalkalibacter subterraneus</name>
    <dbReference type="NCBI Taxonomy" id="483547"/>
    <lineage>
        <taxon>Bacteria</taxon>
        <taxon>Pseudomonadati</taxon>
        <taxon>Thermodesulfobacteriota</taxon>
        <taxon>Desulfuromonadia</taxon>
        <taxon>Desulfuromonadales</taxon>
        <taxon>Geoalkalibacteraceae</taxon>
        <taxon>Geoalkalibacter</taxon>
    </lineage>
</organism>
<name>A0A0B5FHD7_9BACT</name>
<dbReference type="InterPro" id="IPR011990">
    <property type="entry name" value="TPR-like_helical_dom_sf"/>
</dbReference>
<dbReference type="GO" id="GO:0042802">
    <property type="term" value="F:identical protein binding"/>
    <property type="evidence" value="ECO:0007669"/>
    <property type="project" value="InterPro"/>
</dbReference>
<evidence type="ECO:0000313" key="2">
    <source>
        <dbReference type="EMBL" id="AJF07602.1"/>
    </source>
</evidence>
<accession>A0A0B5FHD7</accession>
<dbReference type="InterPro" id="IPR019734">
    <property type="entry name" value="TPR_rpt"/>
</dbReference>